<name>A0AA51MMV8_9GAMM</name>
<gene>
    <name evidence="1" type="ORF">RCC75_13555</name>
    <name evidence="2" type="ORF">RCG00_02030</name>
</gene>
<accession>A0AA51MMV8</accession>
<dbReference type="Proteomes" id="UP001223336">
    <property type="component" value="Unassembled WGS sequence"/>
</dbReference>
<evidence type="ECO:0000313" key="3">
    <source>
        <dbReference type="Proteomes" id="UP001223336"/>
    </source>
</evidence>
<dbReference type="AlphaFoldDB" id="A0AA51MMV8"/>
<evidence type="ECO:0008006" key="4">
    <source>
        <dbReference type="Google" id="ProtNLM"/>
    </source>
</evidence>
<evidence type="ECO:0000313" key="1">
    <source>
        <dbReference type="EMBL" id="MDQ5769562.1"/>
    </source>
</evidence>
<keyword evidence="3" id="KW-1185">Reference proteome</keyword>
<dbReference type="EMBL" id="JAVFKN010000018">
    <property type="protein sequence ID" value="MDQ5769562.1"/>
    <property type="molecule type" value="Genomic_DNA"/>
</dbReference>
<reference evidence="2 3" key="1">
    <citation type="submission" date="2023-08" db="EMBL/GenBank/DDBJ databases">
        <title>New molecular markers tilS and rpoB for phylogenetic and monitoring studies of the genus Thiothrix biodiversity.</title>
        <authorList>
            <person name="Ravin N.V."/>
            <person name="Smolyakov D."/>
            <person name="Markov N.D."/>
            <person name="Beletsky A.V."/>
            <person name="Mardanov A.V."/>
            <person name="Rudenko T.S."/>
            <person name="Grabovich M.Y."/>
        </authorList>
    </citation>
    <scope>NUCLEOTIDE SEQUENCE</scope>
    <source>
        <strain evidence="2">DNT52</strain>
        <strain evidence="1 3">H33</strain>
    </source>
</reference>
<protein>
    <recommendedName>
        <fullName evidence="4">Helix-turn-helix domain-containing protein</fullName>
    </recommendedName>
</protein>
<dbReference type="RefSeq" id="WP_308135412.1">
    <property type="nucleotide sequence ID" value="NZ_CP133197.1"/>
</dbReference>
<evidence type="ECO:0000313" key="2">
    <source>
        <dbReference type="EMBL" id="WML87145.1"/>
    </source>
</evidence>
<dbReference type="Proteomes" id="UP001229862">
    <property type="component" value="Chromosome"/>
</dbReference>
<sequence>MQQQVTDKRLNVSQVIRLTGLTRKVLQSIPHELPFLEFKAGIKTIRRYRESDVNNFLERNTRNSTV</sequence>
<dbReference type="EMBL" id="CP133217">
    <property type="protein sequence ID" value="WML87145.1"/>
    <property type="molecule type" value="Genomic_DNA"/>
</dbReference>
<organism evidence="2">
    <name type="scientific">Thiothrix subterranea</name>
    <dbReference type="NCBI Taxonomy" id="2735563"/>
    <lineage>
        <taxon>Bacteria</taxon>
        <taxon>Pseudomonadati</taxon>
        <taxon>Pseudomonadota</taxon>
        <taxon>Gammaproteobacteria</taxon>
        <taxon>Thiotrichales</taxon>
        <taxon>Thiotrichaceae</taxon>
        <taxon>Thiothrix</taxon>
    </lineage>
</organism>
<proteinExistence type="predicted"/>